<evidence type="ECO:0000313" key="10">
    <source>
        <dbReference type="EMBL" id="MFM2484561.1"/>
    </source>
</evidence>
<gene>
    <name evidence="10" type="ORF">ABUE30_05695</name>
</gene>
<dbReference type="Gene3D" id="2.70.70.10">
    <property type="entry name" value="Glucose Permease (Domain IIA)"/>
    <property type="match status" value="1"/>
</dbReference>
<dbReference type="CDD" id="cd00118">
    <property type="entry name" value="LysM"/>
    <property type="match status" value="1"/>
</dbReference>
<accession>A0ABW9G4I2</accession>
<evidence type="ECO:0000256" key="1">
    <source>
        <dbReference type="ARBA" id="ARBA00001947"/>
    </source>
</evidence>
<evidence type="ECO:0000256" key="5">
    <source>
        <dbReference type="ARBA" id="ARBA00022801"/>
    </source>
</evidence>
<protein>
    <submittedName>
        <fullName evidence="10">Peptidoglycan DD-metalloendopeptidase family protein</fullName>
    </submittedName>
</protein>
<dbReference type="InterPro" id="IPR011055">
    <property type="entry name" value="Dup_hybrid_motif"/>
</dbReference>
<keyword evidence="5" id="KW-0378">Hydrolase</keyword>
<keyword evidence="3" id="KW-0645">Protease</keyword>
<proteinExistence type="predicted"/>
<dbReference type="RefSeq" id="WP_408622746.1">
    <property type="nucleotide sequence ID" value="NZ_JBEQCT010000002.1"/>
</dbReference>
<dbReference type="Pfam" id="PF04225">
    <property type="entry name" value="LysM_OapA"/>
    <property type="match status" value="1"/>
</dbReference>
<comment type="subcellular location">
    <subcellularLocation>
        <location evidence="2">Cell envelope</location>
    </subcellularLocation>
</comment>
<dbReference type="Pfam" id="PF19425">
    <property type="entry name" value="Csd3_N2"/>
    <property type="match status" value="1"/>
</dbReference>
<reference evidence="10 11" key="1">
    <citation type="journal article" date="2013" name="Int. J. Syst. Evol. Microbiol.">
        <title>Celerinatantimonas yamalensis sp. nov., a cold-adapted diazotrophic bacterium from a cold permafrost brine.</title>
        <authorList>
            <person name="Shcherbakova V."/>
            <person name="Chuvilskaya N."/>
            <person name="Rivkina E."/>
            <person name="Demidov N."/>
            <person name="Uchaeva V."/>
            <person name="Suetin S."/>
            <person name="Suzina N."/>
            <person name="Gilichinsky D."/>
        </authorList>
    </citation>
    <scope>NUCLEOTIDE SEQUENCE [LARGE SCALE GENOMIC DNA]</scope>
    <source>
        <strain evidence="10 11">C7</strain>
    </source>
</reference>
<dbReference type="Proteomes" id="UP001629953">
    <property type="component" value="Unassembled WGS sequence"/>
</dbReference>
<dbReference type="PROSITE" id="PS51782">
    <property type="entry name" value="LYSM"/>
    <property type="match status" value="1"/>
</dbReference>
<dbReference type="Pfam" id="PF01551">
    <property type="entry name" value="Peptidase_M23"/>
    <property type="match status" value="1"/>
</dbReference>
<name>A0ABW9G4I2_9GAMM</name>
<dbReference type="InterPro" id="IPR018392">
    <property type="entry name" value="LysM"/>
</dbReference>
<evidence type="ECO:0000256" key="7">
    <source>
        <dbReference type="ARBA" id="ARBA00023049"/>
    </source>
</evidence>
<feature type="compositionally biased region" description="Polar residues" evidence="8">
    <location>
        <begin position="41"/>
        <end position="55"/>
    </location>
</feature>
<sequence>MSLKKFNVIAIWQKCPKLHRRILLILLAILAIMVCWSPSSSLSGNVTIPTQQQRPTESDDFSSDSAEVPSNNEIQPPSSEYTIVTGDTLSEIFTRLGLSLQQMQNIIENDQTQALDTLNPGDKLRFWLNVKNQLTRFQVYFNPGYFVDFNLLEDGSYESKVVRLEGIWKQRVVRGTIQGSLYLSARKLGLTPAQIEQIGQMFKDKINFRRELRAGDPFTVVIEYQYVKEQPTGENNLLAVQIINRHRSYNAFLFDNGKYYDEDGQSLTRAFLRYPTKHHFRISSPFNLHRLHPVTGRLAPHYGTDFACPTGTPVMATGDGVVTRVIHHPYAGLYIDIRHGSTYITRYLHLSKSYVKRGQPVKRGQVIALSGATGRVTGPHLHYEFRINNRPVNPMSAKIPMAAAVSKKDMPQFKHNVQKLLALMKAPNK</sequence>
<dbReference type="Gene3D" id="3.10.450.350">
    <property type="match status" value="2"/>
</dbReference>
<dbReference type="InterPro" id="IPR045834">
    <property type="entry name" value="Csd3_N2"/>
</dbReference>
<evidence type="ECO:0000256" key="3">
    <source>
        <dbReference type="ARBA" id="ARBA00022670"/>
    </source>
</evidence>
<dbReference type="PANTHER" id="PTHR21666">
    <property type="entry name" value="PEPTIDASE-RELATED"/>
    <property type="match status" value="1"/>
</dbReference>
<keyword evidence="6" id="KW-0862">Zinc</keyword>
<comment type="cofactor">
    <cofactor evidence="1">
        <name>Zn(2+)</name>
        <dbReference type="ChEBI" id="CHEBI:29105"/>
    </cofactor>
</comment>
<evidence type="ECO:0000259" key="9">
    <source>
        <dbReference type="PROSITE" id="PS51782"/>
    </source>
</evidence>
<feature type="region of interest" description="Disordered" evidence="8">
    <location>
        <begin position="41"/>
        <end position="79"/>
    </location>
</feature>
<keyword evidence="7" id="KW-0482">Metalloprotease</keyword>
<dbReference type="InterPro" id="IPR050570">
    <property type="entry name" value="Cell_wall_metabolism_enzyme"/>
</dbReference>
<dbReference type="InterPro" id="IPR007340">
    <property type="entry name" value="LysM_Opacity-associatedA"/>
</dbReference>
<feature type="compositionally biased region" description="Polar residues" evidence="8">
    <location>
        <begin position="63"/>
        <end position="79"/>
    </location>
</feature>
<dbReference type="PANTHER" id="PTHR21666:SF292">
    <property type="entry name" value="MUREIN DD-ENDOPEPTIDASE MEPM"/>
    <property type="match status" value="1"/>
</dbReference>
<feature type="domain" description="LysM" evidence="9">
    <location>
        <begin position="79"/>
        <end position="126"/>
    </location>
</feature>
<evidence type="ECO:0000313" key="11">
    <source>
        <dbReference type="Proteomes" id="UP001629953"/>
    </source>
</evidence>
<evidence type="ECO:0000256" key="8">
    <source>
        <dbReference type="SAM" id="MobiDB-lite"/>
    </source>
</evidence>
<dbReference type="InterPro" id="IPR016047">
    <property type="entry name" value="M23ase_b-sheet_dom"/>
</dbReference>
<keyword evidence="11" id="KW-1185">Reference proteome</keyword>
<dbReference type="SUPFAM" id="SSF51261">
    <property type="entry name" value="Duplicated hybrid motif"/>
    <property type="match status" value="1"/>
</dbReference>
<evidence type="ECO:0000256" key="6">
    <source>
        <dbReference type="ARBA" id="ARBA00022833"/>
    </source>
</evidence>
<dbReference type="CDD" id="cd12797">
    <property type="entry name" value="M23_peptidase"/>
    <property type="match status" value="1"/>
</dbReference>
<keyword evidence="4" id="KW-0479">Metal-binding</keyword>
<evidence type="ECO:0000256" key="4">
    <source>
        <dbReference type="ARBA" id="ARBA00022723"/>
    </source>
</evidence>
<dbReference type="EMBL" id="JBEQCT010000002">
    <property type="protein sequence ID" value="MFM2484561.1"/>
    <property type="molecule type" value="Genomic_DNA"/>
</dbReference>
<comment type="caution">
    <text evidence="10">The sequence shown here is derived from an EMBL/GenBank/DDBJ whole genome shotgun (WGS) entry which is preliminary data.</text>
</comment>
<organism evidence="10 11">
    <name type="scientific">Celerinatantimonas yamalensis</name>
    <dbReference type="NCBI Taxonomy" id="559956"/>
    <lineage>
        <taxon>Bacteria</taxon>
        <taxon>Pseudomonadati</taxon>
        <taxon>Pseudomonadota</taxon>
        <taxon>Gammaproteobacteria</taxon>
        <taxon>Celerinatantimonadaceae</taxon>
        <taxon>Celerinatantimonas</taxon>
    </lineage>
</organism>
<evidence type="ECO:0000256" key="2">
    <source>
        <dbReference type="ARBA" id="ARBA00004196"/>
    </source>
</evidence>